<dbReference type="Proteomes" id="UP000582646">
    <property type="component" value="Unassembled WGS sequence"/>
</dbReference>
<keyword evidence="2" id="KW-1185">Reference proteome</keyword>
<accession>A0A846X6W1</accession>
<evidence type="ECO:0000313" key="1">
    <source>
        <dbReference type="EMBL" id="NKY19510.1"/>
    </source>
</evidence>
<sequence>MAGRVSKGDRAALFSRCDPRIAAAAKRGADDHGLTVSDYLAWLVARDNGLDEIAPAAQEVLLPTAS</sequence>
<proteinExistence type="predicted"/>
<organism evidence="1 2">
    <name type="scientific">Tsukamurella spumae</name>
    <dbReference type="NCBI Taxonomy" id="44753"/>
    <lineage>
        <taxon>Bacteria</taxon>
        <taxon>Bacillati</taxon>
        <taxon>Actinomycetota</taxon>
        <taxon>Actinomycetes</taxon>
        <taxon>Mycobacteriales</taxon>
        <taxon>Tsukamurellaceae</taxon>
        <taxon>Tsukamurella</taxon>
    </lineage>
</organism>
<dbReference type="AlphaFoldDB" id="A0A846X6W1"/>
<reference evidence="1 2" key="1">
    <citation type="submission" date="2020-04" db="EMBL/GenBank/DDBJ databases">
        <title>MicrobeNet Type strains.</title>
        <authorList>
            <person name="Nicholson A.C."/>
        </authorList>
    </citation>
    <scope>NUCLEOTIDE SEQUENCE [LARGE SCALE GENOMIC DNA]</scope>
    <source>
        <strain evidence="1 2">DSM 44113</strain>
    </source>
</reference>
<dbReference type="EMBL" id="JAAXOQ010000018">
    <property type="protein sequence ID" value="NKY19510.1"/>
    <property type="molecule type" value="Genomic_DNA"/>
</dbReference>
<dbReference type="RefSeq" id="WP_168546505.1">
    <property type="nucleotide sequence ID" value="NZ_BAAAKS010000074.1"/>
</dbReference>
<gene>
    <name evidence="1" type="ORF">HF999_14175</name>
</gene>
<protein>
    <submittedName>
        <fullName evidence="1">Uncharacterized protein</fullName>
    </submittedName>
</protein>
<comment type="caution">
    <text evidence="1">The sequence shown here is derived from an EMBL/GenBank/DDBJ whole genome shotgun (WGS) entry which is preliminary data.</text>
</comment>
<evidence type="ECO:0000313" key="2">
    <source>
        <dbReference type="Proteomes" id="UP000582646"/>
    </source>
</evidence>
<name>A0A846X6W1_9ACTN</name>